<dbReference type="Pfam" id="PF04324">
    <property type="entry name" value="Fer2_BFD"/>
    <property type="match status" value="1"/>
</dbReference>
<evidence type="ECO:0000313" key="3">
    <source>
        <dbReference type="EMBL" id="AOT70425.1"/>
    </source>
</evidence>
<dbReference type="Pfam" id="PF01266">
    <property type="entry name" value="DAO"/>
    <property type="match status" value="1"/>
</dbReference>
<dbReference type="InterPro" id="IPR007419">
    <property type="entry name" value="BFD-like_2Fe2S-bd_dom"/>
</dbReference>
<evidence type="ECO:0000313" key="4">
    <source>
        <dbReference type="Proteomes" id="UP000095743"/>
    </source>
</evidence>
<name>A0A1D8GHM3_9FIRM</name>
<dbReference type="RefSeq" id="WP_069977149.1">
    <property type="nucleotide sequence ID" value="NZ_CP017269.1"/>
</dbReference>
<keyword evidence="4" id="KW-1185">Reference proteome</keyword>
<dbReference type="OrthoDB" id="9801699at2"/>
<evidence type="ECO:0000259" key="1">
    <source>
        <dbReference type="Pfam" id="PF01266"/>
    </source>
</evidence>
<sequence>MYDVAIIGAGISGTCIARELSKYNVKAVLIDKDTDISNGTTKANSAIVHAGYDAKPGTLKAKFNVLGNAMFDQLCEELQVPFKRIGSFVVAFNEEEMKTLQELYEKGLKNGVPDMEIIPREQVLAMEPNLSPEIVGALYAKTGGIVGPWELAIAAAENAADNGVEIRLESQVTNIEKIEGGYRIFIDEEQLDAKYVINCAGLYADEIHNMVATPSFKILPRRGQYNIFDKSVGNFVNKVVFPCPNEFGKGVLVAPTVHGNLLVGPDAEDLDDKKALNTTIKGLSFIREHSVRSAEKVPFNAIITAFAGLRARPNTGDFIIEELQEAKGFIDVAGIESPGLTAAPAIAVYVVEMLQQIGSFEKKNDFNPTRRDVVHFMDLSNEEKAAMIQKDPRYGRIICRCENITEGEIVDVIKRSAGARTVDGVKRRARPGSGRCQGGFCGPRVMEILAREMNIEIVEVVKDSRASYILTGPTKEAAILEETMESVAASKEQ</sequence>
<evidence type="ECO:0000259" key="2">
    <source>
        <dbReference type="Pfam" id="PF04324"/>
    </source>
</evidence>
<reference evidence="3 4" key="1">
    <citation type="submission" date="2016-09" db="EMBL/GenBank/DDBJ databases">
        <title>Genomic analysis reveals versatility of anaerobic energy metabolism of Geosporobacter ferrireducens IRF9 of phylum Firmicutes.</title>
        <authorList>
            <person name="Kim S.-J."/>
        </authorList>
    </citation>
    <scope>NUCLEOTIDE SEQUENCE [LARGE SCALE GENOMIC DNA]</scope>
    <source>
        <strain evidence="3 4">IRF9</strain>
    </source>
</reference>
<dbReference type="AlphaFoldDB" id="A0A1D8GHM3"/>
<dbReference type="STRING" id="1424294.Gferi_13040"/>
<accession>A0A1D8GHM3</accession>
<dbReference type="InterPro" id="IPR052745">
    <property type="entry name" value="G3P_Oxidase/Oxidoreductase"/>
</dbReference>
<dbReference type="CDD" id="cd19946">
    <property type="entry name" value="GlpA-like_Fer2_BFD-like"/>
    <property type="match status" value="1"/>
</dbReference>
<dbReference type="Gene3D" id="3.50.50.60">
    <property type="entry name" value="FAD/NAD(P)-binding domain"/>
    <property type="match status" value="1"/>
</dbReference>
<dbReference type="Gene3D" id="1.10.10.1100">
    <property type="entry name" value="BFD-like [2Fe-2S]-binding domain"/>
    <property type="match status" value="1"/>
</dbReference>
<feature type="domain" description="FAD dependent oxidoreductase" evidence="1">
    <location>
        <begin position="3"/>
        <end position="353"/>
    </location>
</feature>
<feature type="domain" description="BFD-like [2Fe-2S]-binding" evidence="2">
    <location>
        <begin position="397"/>
        <end position="451"/>
    </location>
</feature>
<organism evidence="3 4">
    <name type="scientific">Geosporobacter ferrireducens</name>
    <dbReference type="NCBI Taxonomy" id="1424294"/>
    <lineage>
        <taxon>Bacteria</taxon>
        <taxon>Bacillati</taxon>
        <taxon>Bacillota</taxon>
        <taxon>Clostridia</taxon>
        <taxon>Peptostreptococcales</taxon>
        <taxon>Thermotaleaceae</taxon>
        <taxon>Geosporobacter</taxon>
    </lineage>
</organism>
<dbReference type="SUPFAM" id="SSF51905">
    <property type="entry name" value="FAD/NAD(P)-binding domain"/>
    <property type="match status" value="1"/>
</dbReference>
<dbReference type="PANTHER" id="PTHR42720:SF1">
    <property type="entry name" value="GLYCEROL 3-PHOSPHATE OXIDASE"/>
    <property type="match status" value="1"/>
</dbReference>
<dbReference type="InterPro" id="IPR041854">
    <property type="entry name" value="BFD-like_2Fe2S-bd_dom_sf"/>
</dbReference>
<gene>
    <name evidence="3" type="ORF">Gferi_13040</name>
</gene>
<dbReference type="InterPro" id="IPR036188">
    <property type="entry name" value="FAD/NAD-bd_sf"/>
</dbReference>
<dbReference type="Proteomes" id="UP000095743">
    <property type="component" value="Chromosome"/>
</dbReference>
<dbReference type="PANTHER" id="PTHR42720">
    <property type="entry name" value="GLYCEROL-3-PHOSPHATE DEHYDROGENASE"/>
    <property type="match status" value="1"/>
</dbReference>
<dbReference type="Gene3D" id="3.30.9.10">
    <property type="entry name" value="D-Amino Acid Oxidase, subunit A, domain 2"/>
    <property type="match status" value="1"/>
</dbReference>
<dbReference type="KEGG" id="gfe:Gferi_13040"/>
<protein>
    <submittedName>
        <fullName evidence="3">FAD/NAD(P)-binding oxidoreductase</fullName>
    </submittedName>
</protein>
<proteinExistence type="predicted"/>
<dbReference type="InterPro" id="IPR006076">
    <property type="entry name" value="FAD-dep_OxRdtase"/>
</dbReference>
<dbReference type="EMBL" id="CP017269">
    <property type="protein sequence ID" value="AOT70425.1"/>
    <property type="molecule type" value="Genomic_DNA"/>
</dbReference>